<protein>
    <submittedName>
        <fullName evidence="1">Uncharacterized protein</fullName>
    </submittedName>
</protein>
<organism evidence="1 2">
    <name type="scientific">Plakobranchus ocellatus</name>
    <dbReference type="NCBI Taxonomy" id="259542"/>
    <lineage>
        <taxon>Eukaryota</taxon>
        <taxon>Metazoa</taxon>
        <taxon>Spiralia</taxon>
        <taxon>Lophotrochozoa</taxon>
        <taxon>Mollusca</taxon>
        <taxon>Gastropoda</taxon>
        <taxon>Heterobranchia</taxon>
        <taxon>Euthyneura</taxon>
        <taxon>Panpulmonata</taxon>
        <taxon>Sacoglossa</taxon>
        <taxon>Placobranchoidea</taxon>
        <taxon>Plakobranchidae</taxon>
        <taxon>Plakobranchus</taxon>
    </lineage>
</organism>
<proteinExistence type="predicted"/>
<comment type="caution">
    <text evidence="1">The sequence shown here is derived from an EMBL/GenBank/DDBJ whole genome shotgun (WGS) entry which is preliminary data.</text>
</comment>
<dbReference type="EMBL" id="BLXT01003580">
    <property type="protein sequence ID" value="GFO02233.1"/>
    <property type="molecule type" value="Genomic_DNA"/>
</dbReference>
<dbReference type="Proteomes" id="UP000735302">
    <property type="component" value="Unassembled WGS sequence"/>
</dbReference>
<sequence length="114" mass="13152">MDNRAECGDYHYARNNDRQYYRRHQRPPYWSRNYALKRTGILCLGNNASGFNRSSRSYDSSHIYTNASGNNPYTATRLPIMQTKINGQEGSWRDTGSNVHAISKIKIAESDYLP</sequence>
<evidence type="ECO:0000313" key="1">
    <source>
        <dbReference type="EMBL" id="GFO02233.1"/>
    </source>
</evidence>
<gene>
    <name evidence="1" type="ORF">PoB_002873800</name>
</gene>
<evidence type="ECO:0000313" key="2">
    <source>
        <dbReference type="Proteomes" id="UP000735302"/>
    </source>
</evidence>
<reference evidence="1 2" key="1">
    <citation type="journal article" date="2021" name="Elife">
        <title>Chloroplast acquisition without the gene transfer in kleptoplastic sea slugs, Plakobranchus ocellatus.</title>
        <authorList>
            <person name="Maeda T."/>
            <person name="Takahashi S."/>
            <person name="Yoshida T."/>
            <person name="Shimamura S."/>
            <person name="Takaki Y."/>
            <person name="Nagai Y."/>
            <person name="Toyoda A."/>
            <person name="Suzuki Y."/>
            <person name="Arimoto A."/>
            <person name="Ishii H."/>
            <person name="Satoh N."/>
            <person name="Nishiyama T."/>
            <person name="Hasebe M."/>
            <person name="Maruyama T."/>
            <person name="Minagawa J."/>
            <person name="Obokata J."/>
            <person name="Shigenobu S."/>
        </authorList>
    </citation>
    <scope>NUCLEOTIDE SEQUENCE [LARGE SCALE GENOMIC DNA]</scope>
</reference>
<dbReference type="AlphaFoldDB" id="A0AAV4A6G1"/>
<keyword evidence="2" id="KW-1185">Reference proteome</keyword>
<name>A0AAV4A6G1_9GAST</name>
<accession>A0AAV4A6G1</accession>